<dbReference type="Proteomes" id="UP001263371">
    <property type="component" value="Unassembled WGS sequence"/>
</dbReference>
<comment type="caution">
    <text evidence="1">The sequence shown here is derived from an EMBL/GenBank/DDBJ whole genome shotgun (WGS) entry which is preliminary data.</text>
</comment>
<evidence type="ECO:0000313" key="2">
    <source>
        <dbReference type="Proteomes" id="UP001263371"/>
    </source>
</evidence>
<proteinExistence type="predicted"/>
<keyword evidence="2" id="KW-1185">Reference proteome</keyword>
<dbReference type="RefSeq" id="WP_315995018.1">
    <property type="nucleotide sequence ID" value="NZ_JAWDIS010000002.1"/>
</dbReference>
<gene>
    <name evidence="1" type="ORF">RWH45_11450</name>
</gene>
<evidence type="ECO:0000313" key="1">
    <source>
        <dbReference type="EMBL" id="MDU0367832.1"/>
    </source>
</evidence>
<sequence>MDATNAALRICPAPLFASAEEQSVVSAVHPSRDRTLIRVRAGVYTPRSAWEALLPWDRYLLRVHAYRLIRPDAVFSHESAATLSGLPTFGHPRKIHIFDGRRTRSLSYGDVTVHTSADGRRIHEDAGMRITSVGDTVLDLLRVLPPAFGLAVVDAAMRDAHLDRDDLWDLAGRQRNAHGRRRVEWALRRGTGLAESVGESVSRAVIEWCGYPTPELQVEHLIEGRTFRSDFCWPEERIIGESDGWLKYSATDPSAAAEALRAEKRREDALRRAGWTVARWDYKGAIGVDGLRAALSAAGLSPAHRGALAALRTAGRNPRST</sequence>
<protein>
    <recommendedName>
        <fullName evidence="3">Transcriptional regulator, AbiEi antitoxin, Type IV TA system</fullName>
    </recommendedName>
</protein>
<reference evidence="1 2" key="1">
    <citation type="submission" date="2023-09" db="EMBL/GenBank/DDBJ databases">
        <title>Microbacterium fusihabitans sp. nov., Microbacterium phycihabitans sp. nov., and Microbacterium cervinum sp. nov., isolated from dried seaweeds of beach.</title>
        <authorList>
            <person name="Lee S.D."/>
        </authorList>
    </citation>
    <scope>NUCLEOTIDE SEQUENCE [LARGE SCALE GENOMIC DNA]</scope>
    <source>
        <strain evidence="1 2">KSW4-17</strain>
    </source>
</reference>
<name>A0ABU3T8Z6_9MICO</name>
<organism evidence="1 2">
    <name type="scientific">Microbacterium galbum</name>
    <dbReference type="NCBI Taxonomy" id="3075994"/>
    <lineage>
        <taxon>Bacteria</taxon>
        <taxon>Bacillati</taxon>
        <taxon>Actinomycetota</taxon>
        <taxon>Actinomycetes</taxon>
        <taxon>Micrococcales</taxon>
        <taxon>Microbacteriaceae</taxon>
        <taxon>Microbacterium</taxon>
    </lineage>
</organism>
<accession>A0ABU3T8Z6</accession>
<evidence type="ECO:0008006" key="3">
    <source>
        <dbReference type="Google" id="ProtNLM"/>
    </source>
</evidence>
<dbReference type="EMBL" id="JAWDIS010000002">
    <property type="protein sequence ID" value="MDU0367832.1"/>
    <property type="molecule type" value="Genomic_DNA"/>
</dbReference>